<dbReference type="Proteomes" id="UP000480556">
    <property type="component" value="Unassembled WGS sequence"/>
</dbReference>
<keyword evidence="4" id="KW-1185">Reference proteome</keyword>
<dbReference type="EMBL" id="CP045650">
    <property type="protein sequence ID" value="QGA10209.1"/>
    <property type="molecule type" value="Genomic_DNA"/>
</dbReference>
<organism evidence="2 5">
    <name type="scientific">Acinetobacter wanghuae</name>
    <dbReference type="NCBI Taxonomy" id="2662362"/>
    <lineage>
        <taxon>Bacteria</taxon>
        <taxon>Pseudomonadati</taxon>
        <taxon>Pseudomonadota</taxon>
        <taxon>Gammaproteobacteria</taxon>
        <taxon>Moraxellales</taxon>
        <taxon>Moraxellaceae</taxon>
        <taxon>Acinetobacter</taxon>
    </lineage>
</organism>
<evidence type="ECO:0000313" key="4">
    <source>
        <dbReference type="Proteomes" id="UP000327478"/>
    </source>
</evidence>
<proteinExistence type="predicted"/>
<keyword evidence="1" id="KW-0732">Signal</keyword>
<feature type="signal peptide" evidence="1">
    <location>
        <begin position="1"/>
        <end position="19"/>
    </location>
</feature>
<evidence type="ECO:0000313" key="2">
    <source>
        <dbReference type="EMBL" id="MQW90963.1"/>
    </source>
</evidence>
<dbReference type="Proteomes" id="UP000327478">
    <property type="component" value="Chromosome"/>
</dbReference>
<evidence type="ECO:0000313" key="3">
    <source>
        <dbReference type="EMBL" id="QGA10209.1"/>
    </source>
</evidence>
<feature type="chain" id="PRO_5044623551" description="Lipoprotein" evidence="1">
    <location>
        <begin position="20"/>
        <end position="187"/>
    </location>
</feature>
<reference evidence="4 5" key="1">
    <citation type="submission" date="2019-10" db="EMBL/GenBank/DDBJ databases">
        <authorList>
            <person name="Dong K."/>
        </authorList>
    </citation>
    <scope>NUCLEOTIDE SEQUENCE [LARGE SCALE GENOMIC DNA]</scope>
    <source>
        <strain evidence="3">Dk386</strain>
        <strain evidence="4">dk386</strain>
        <strain evidence="5">dk771</strain>
        <strain evidence="2">Dk771</strain>
    </source>
</reference>
<accession>A0A5Q0NZI0</accession>
<protein>
    <recommendedName>
        <fullName evidence="6">Lipoprotein</fullName>
    </recommendedName>
</protein>
<gene>
    <name evidence="3" type="ORF">GFH30_01830</name>
    <name evidence="2" type="ORF">GHJ48_00870</name>
</gene>
<dbReference type="EMBL" id="WITK01000001">
    <property type="protein sequence ID" value="MQW90963.1"/>
    <property type="molecule type" value="Genomic_DNA"/>
</dbReference>
<sequence length="187" mass="21250">MAKYWKSLFALSGITLVLSACQSVDTMRLKAVKENAKTQSNALVYCAGTHDCEFERLDKTIIIDAKSGRLNKQAKQANIVRLNAKSLSQPNALYLSVAPGPHELVVRFYPISRDKAEVLHLFHRFQANQAYTLKMYRQRNTKANSLLKTSAPEPLCVDLMQNKKTIRRFCKPYNVQTGIAEFVERKI</sequence>
<dbReference type="PROSITE" id="PS51257">
    <property type="entry name" value="PROKAR_LIPOPROTEIN"/>
    <property type="match status" value="1"/>
</dbReference>
<evidence type="ECO:0000313" key="5">
    <source>
        <dbReference type="Proteomes" id="UP000480556"/>
    </source>
</evidence>
<dbReference type="RefSeq" id="WP_153370601.1">
    <property type="nucleotide sequence ID" value="NZ_CP045650.1"/>
</dbReference>
<name>A0A5Q0NZI0_9GAMM</name>
<evidence type="ECO:0000256" key="1">
    <source>
        <dbReference type="SAM" id="SignalP"/>
    </source>
</evidence>
<dbReference type="AlphaFoldDB" id="A0A5Q0NZI0"/>
<evidence type="ECO:0008006" key="6">
    <source>
        <dbReference type="Google" id="ProtNLM"/>
    </source>
</evidence>